<dbReference type="Gene3D" id="2.30.42.10">
    <property type="match status" value="2"/>
</dbReference>
<dbReference type="SMART" id="SM00228">
    <property type="entry name" value="PDZ"/>
    <property type="match status" value="2"/>
</dbReference>
<evidence type="ECO:0000313" key="4">
    <source>
        <dbReference type="Proteomes" id="UP000261580"/>
    </source>
</evidence>
<dbReference type="CDD" id="cd06727">
    <property type="entry name" value="PDZ1_ZO1-like"/>
    <property type="match status" value="1"/>
</dbReference>
<dbReference type="GeneTree" id="ENSGT00940000158634"/>
<sequence>CSNVLLMRGSQLEEIHKSFLSFQDSKMGFGIAVSGGRDNPNEDTGETSIVVSDVLQGGPADGLLFENDRVVQVNTIPMDGAIHSFAVQTLRKCGKVAKIVSKVPVSDRRSVYSARSGGGQDQSLERERGGYMDSGYHTRDRDYDRRERGRSTERDLSPDRQYRRDGSRGRTLDREYSPDRRYKSEHALDRDYSPDRRYRSDRTLDRDYSPDRRFRSDRALNHSPDRRYRSDRALDRLDRIPLEKPVNVLLLKNHPNEEYGLRLGSQLFIKEMTSTGLASKDGNLQEGDIILKINGTVTENLSLSDAGKLIEKSRGKLQLVVQRDRKKILVRIPPMVDSDSELDGERNSKLKSSRSYAV</sequence>
<evidence type="ECO:0000313" key="3">
    <source>
        <dbReference type="Ensembl" id="ENSNBRP00000028991.1"/>
    </source>
</evidence>
<feature type="compositionally biased region" description="Basic and acidic residues" evidence="1">
    <location>
        <begin position="123"/>
        <end position="226"/>
    </location>
</feature>
<dbReference type="PROSITE" id="PS50106">
    <property type="entry name" value="PDZ"/>
    <property type="match status" value="2"/>
</dbReference>
<dbReference type="Proteomes" id="UP000261580">
    <property type="component" value="Unassembled WGS sequence"/>
</dbReference>
<protein>
    <submittedName>
        <fullName evidence="3">Tight junction protein 2a (zona occludens 2)</fullName>
    </submittedName>
</protein>
<dbReference type="GO" id="GO:0005886">
    <property type="term" value="C:plasma membrane"/>
    <property type="evidence" value="ECO:0007669"/>
    <property type="project" value="TreeGrafter"/>
</dbReference>
<dbReference type="Ensembl" id="ENSNBRT00000029747.1">
    <property type="protein sequence ID" value="ENSNBRP00000028991.1"/>
    <property type="gene ID" value="ENSNBRG00000022067.1"/>
</dbReference>
<organism evidence="3 4">
    <name type="scientific">Neolamprologus brichardi</name>
    <name type="common">Fairy cichlid</name>
    <name type="synonym">Lamprologus brichardi</name>
    <dbReference type="NCBI Taxonomy" id="32507"/>
    <lineage>
        <taxon>Eukaryota</taxon>
        <taxon>Metazoa</taxon>
        <taxon>Chordata</taxon>
        <taxon>Craniata</taxon>
        <taxon>Vertebrata</taxon>
        <taxon>Euteleostomi</taxon>
        <taxon>Actinopterygii</taxon>
        <taxon>Neopterygii</taxon>
        <taxon>Teleostei</taxon>
        <taxon>Neoteleostei</taxon>
        <taxon>Acanthomorphata</taxon>
        <taxon>Ovalentaria</taxon>
        <taxon>Cichlomorphae</taxon>
        <taxon>Cichliformes</taxon>
        <taxon>Cichlidae</taxon>
        <taxon>African cichlids</taxon>
        <taxon>Pseudocrenilabrinae</taxon>
        <taxon>Lamprologini</taxon>
        <taxon>Neolamprologus</taxon>
    </lineage>
</organism>
<reference evidence="3" key="1">
    <citation type="submission" date="2025-08" db="UniProtKB">
        <authorList>
            <consortium name="Ensembl"/>
        </authorList>
    </citation>
    <scope>IDENTIFICATION</scope>
</reference>
<dbReference type="AlphaFoldDB" id="A0A3Q4I2K7"/>
<dbReference type="PANTHER" id="PTHR13865">
    <property type="entry name" value="TIGHT JUNCTION PROTEIN"/>
    <property type="match status" value="1"/>
</dbReference>
<reference evidence="3" key="2">
    <citation type="submission" date="2025-09" db="UniProtKB">
        <authorList>
            <consortium name="Ensembl"/>
        </authorList>
    </citation>
    <scope>IDENTIFICATION</scope>
</reference>
<feature type="domain" description="PDZ" evidence="2">
    <location>
        <begin position="19"/>
        <end position="99"/>
    </location>
</feature>
<accession>A0A3Q4I2K7</accession>
<dbReference type="PANTHER" id="PTHR13865:SF26">
    <property type="entry name" value="TIGHT JUNCTION PROTEIN ZO-2"/>
    <property type="match status" value="1"/>
</dbReference>
<dbReference type="GO" id="GO:0045216">
    <property type="term" value="P:cell-cell junction organization"/>
    <property type="evidence" value="ECO:0007669"/>
    <property type="project" value="TreeGrafter"/>
</dbReference>
<dbReference type="InterPro" id="IPR001478">
    <property type="entry name" value="PDZ"/>
</dbReference>
<dbReference type="Bgee" id="ENSNBRG00000022067">
    <property type="expression patterns" value="Expressed in liver and 8 other cell types or tissues"/>
</dbReference>
<dbReference type="CDD" id="cd06728">
    <property type="entry name" value="PDZ2_ZO1-like_ds"/>
    <property type="match status" value="1"/>
</dbReference>
<dbReference type="GO" id="GO:0090557">
    <property type="term" value="P:establishment of endothelial intestinal barrier"/>
    <property type="evidence" value="ECO:0007669"/>
    <property type="project" value="TreeGrafter"/>
</dbReference>
<dbReference type="GO" id="GO:0150105">
    <property type="term" value="P:protein localization to cell-cell junction"/>
    <property type="evidence" value="ECO:0007669"/>
    <property type="project" value="TreeGrafter"/>
</dbReference>
<dbReference type="GO" id="GO:0050839">
    <property type="term" value="F:cell adhesion molecule binding"/>
    <property type="evidence" value="ECO:0007669"/>
    <property type="project" value="TreeGrafter"/>
</dbReference>
<dbReference type="GO" id="GO:0098609">
    <property type="term" value="P:cell-cell adhesion"/>
    <property type="evidence" value="ECO:0007669"/>
    <property type="project" value="TreeGrafter"/>
</dbReference>
<evidence type="ECO:0000259" key="2">
    <source>
        <dbReference type="PROSITE" id="PS50106"/>
    </source>
</evidence>
<feature type="region of interest" description="Disordered" evidence="1">
    <location>
        <begin position="108"/>
        <end position="226"/>
    </location>
</feature>
<dbReference type="SUPFAM" id="SSF50156">
    <property type="entry name" value="PDZ domain-like"/>
    <property type="match status" value="2"/>
</dbReference>
<dbReference type="InterPro" id="IPR036034">
    <property type="entry name" value="PDZ_sf"/>
</dbReference>
<dbReference type="Pfam" id="PF00595">
    <property type="entry name" value="PDZ"/>
    <property type="match status" value="2"/>
</dbReference>
<name>A0A3Q4I2K7_NEOBR</name>
<dbReference type="GO" id="GO:0005923">
    <property type="term" value="C:bicellular tight junction"/>
    <property type="evidence" value="ECO:0007669"/>
    <property type="project" value="TreeGrafter"/>
</dbReference>
<proteinExistence type="predicted"/>
<keyword evidence="4" id="KW-1185">Reference proteome</keyword>
<evidence type="ECO:0000256" key="1">
    <source>
        <dbReference type="SAM" id="MobiDB-lite"/>
    </source>
</evidence>
<feature type="region of interest" description="Disordered" evidence="1">
    <location>
        <begin position="339"/>
        <end position="358"/>
    </location>
</feature>
<dbReference type="GO" id="GO:1905605">
    <property type="term" value="P:positive regulation of blood-brain barrier permeability"/>
    <property type="evidence" value="ECO:0007669"/>
    <property type="project" value="TreeGrafter"/>
</dbReference>
<feature type="domain" description="PDZ" evidence="2">
    <location>
        <begin position="247"/>
        <end position="325"/>
    </location>
</feature>
<dbReference type="FunFam" id="2.30.42.10:FF:000009">
    <property type="entry name" value="Putative tight junction protein ZO-1"/>
    <property type="match status" value="1"/>
</dbReference>